<feature type="region of interest" description="Disordered" evidence="1">
    <location>
        <begin position="25"/>
        <end position="61"/>
    </location>
</feature>
<keyword evidence="2" id="KW-0732">Signal</keyword>
<name>A0A8J3QGD1_9ACTN</name>
<accession>A0A8J3QGD1</accession>
<gene>
    <name evidence="3" type="ORF">Rhe02_81180</name>
</gene>
<comment type="caution">
    <text evidence="3">The sequence shown here is derived from an EMBL/GenBank/DDBJ whole genome shotgun (WGS) entry which is preliminary data.</text>
</comment>
<evidence type="ECO:0000256" key="2">
    <source>
        <dbReference type="SAM" id="SignalP"/>
    </source>
</evidence>
<feature type="signal peptide" evidence="2">
    <location>
        <begin position="1"/>
        <end position="22"/>
    </location>
</feature>
<proteinExistence type="predicted"/>
<evidence type="ECO:0000313" key="4">
    <source>
        <dbReference type="Proteomes" id="UP000612899"/>
    </source>
</evidence>
<dbReference type="PROSITE" id="PS51257">
    <property type="entry name" value="PROKAR_LIPOPROTEIN"/>
    <property type="match status" value="1"/>
</dbReference>
<evidence type="ECO:0000313" key="3">
    <source>
        <dbReference type="EMBL" id="GIH10051.1"/>
    </source>
</evidence>
<sequence>MRNARNWVFALVAATVTANALAGCTSTPTPPDTNPATSGSPSPASVATGTRPSANTPESASQQAVDAYIALQNAFSAASRMGDPSYPDLAKYGTGDALALYTDALNASKVKGLLGRGQAIFHPRVTALSPPVAPTKVSIEDCMDTSATSQYKANGDPYQDTPGGRRLVFAEVEFHDGTWKVFSLAVRGVGSCTG</sequence>
<dbReference type="AlphaFoldDB" id="A0A8J3QGD1"/>
<reference evidence="3" key="1">
    <citation type="submission" date="2021-01" db="EMBL/GenBank/DDBJ databases">
        <title>Whole genome shotgun sequence of Rhizocola hellebori NBRC 109834.</title>
        <authorList>
            <person name="Komaki H."/>
            <person name="Tamura T."/>
        </authorList>
    </citation>
    <scope>NUCLEOTIDE SEQUENCE</scope>
    <source>
        <strain evidence="3">NBRC 109834</strain>
    </source>
</reference>
<feature type="chain" id="PRO_5035149161" evidence="2">
    <location>
        <begin position="23"/>
        <end position="194"/>
    </location>
</feature>
<dbReference type="RefSeq" id="WP_203913803.1">
    <property type="nucleotide sequence ID" value="NZ_BONY01000083.1"/>
</dbReference>
<protein>
    <submittedName>
        <fullName evidence="3">Uncharacterized protein</fullName>
    </submittedName>
</protein>
<organism evidence="3 4">
    <name type="scientific">Rhizocola hellebori</name>
    <dbReference type="NCBI Taxonomy" id="1392758"/>
    <lineage>
        <taxon>Bacteria</taxon>
        <taxon>Bacillati</taxon>
        <taxon>Actinomycetota</taxon>
        <taxon>Actinomycetes</taxon>
        <taxon>Micromonosporales</taxon>
        <taxon>Micromonosporaceae</taxon>
        <taxon>Rhizocola</taxon>
    </lineage>
</organism>
<dbReference type="EMBL" id="BONY01000083">
    <property type="protein sequence ID" value="GIH10051.1"/>
    <property type="molecule type" value="Genomic_DNA"/>
</dbReference>
<keyword evidence="4" id="KW-1185">Reference proteome</keyword>
<dbReference type="Proteomes" id="UP000612899">
    <property type="component" value="Unassembled WGS sequence"/>
</dbReference>
<feature type="compositionally biased region" description="Polar residues" evidence="1">
    <location>
        <begin position="34"/>
        <end position="61"/>
    </location>
</feature>
<evidence type="ECO:0000256" key="1">
    <source>
        <dbReference type="SAM" id="MobiDB-lite"/>
    </source>
</evidence>